<dbReference type="EMBL" id="JBITGY010000014">
    <property type="protein sequence ID" value="MFI6504233.1"/>
    <property type="molecule type" value="Genomic_DNA"/>
</dbReference>
<evidence type="ECO:0000259" key="2">
    <source>
        <dbReference type="Pfam" id="PF13349"/>
    </source>
</evidence>
<evidence type="ECO:0000256" key="1">
    <source>
        <dbReference type="SAM" id="SignalP"/>
    </source>
</evidence>
<accession>A0ABW7Z7S5</accession>
<dbReference type="Proteomes" id="UP001612741">
    <property type="component" value="Unassembled WGS sequence"/>
</dbReference>
<sequence length="234" mass="23637">MRKTIVLAGGLLASSLVLTGCGLANLVGAKADNREVNEYTVTDKVAKLRLSSGSGDTEIREGDAAAIKIVETLLWNSDKPKAEHKVEGDALAVTYDCPSAMDNCSVDYKIEVPKGLALELETGSGDIALVGVTGAIKADVGSGDLTGTRLGGEQVSVETGSGDASLAYASAPKLVDMVVGSGNASIELPEGPYAVDAKTSSGDKTVSVKTDPAAANKVTVRAGSGDVSVLPAQG</sequence>
<dbReference type="RefSeq" id="WP_397089989.1">
    <property type="nucleotide sequence ID" value="NZ_JBITGY010000014.1"/>
</dbReference>
<reference evidence="3 4" key="1">
    <citation type="submission" date="2024-10" db="EMBL/GenBank/DDBJ databases">
        <title>The Natural Products Discovery Center: Release of the First 8490 Sequenced Strains for Exploring Actinobacteria Biosynthetic Diversity.</title>
        <authorList>
            <person name="Kalkreuter E."/>
            <person name="Kautsar S.A."/>
            <person name="Yang D."/>
            <person name="Bader C.D."/>
            <person name="Teijaro C.N."/>
            <person name="Fluegel L."/>
            <person name="Davis C.M."/>
            <person name="Simpson J.R."/>
            <person name="Lauterbach L."/>
            <person name="Steele A.D."/>
            <person name="Gui C."/>
            <person name="Meng S."/>
            <person name="Li G."/>
            <person name="Viehrig K."/>
            <person name="Ye F."/>
            <person name="Su P."/>
            <person name="Kiefer A.F."/>
            <person name="Nichols A."/>
            <person name="Cepeda A.J."/>
            <person name="Yan W."/>
            <person name="Fan B."/>
            <person name="Jiang Y."/>
            <person name="Adhikari A."/>
            <person name="Zheng C.-J."/>
            <person name="Schuster L."/>
            <person name="Cowan T.M."/>
            <person name="Smanski M.J."/>
            <person name="Chevrette M.G."/>
            <person name="De Carvalho L.P.S."/>
            <person name="Shen B."/>
        </authorList>
    </citation>
    <scope>NUCLEOTIDE SEQUENCE [LARGE SCALE GENOMIC DNA]</scope>
    <source>
        <strain evidence="3 4">NPDC050545</strain>
    </source>
</reference>
<gene>
    <name evidence="3" type="ORF">ACIBG2_43105</name>
</gene>
<feature type="chain" id="PRO_5045066025" evidence="1">
    <location>
        <begin position="20"/>
        <end position="234"/>
    </location>
</feature>
<dbReference type="Gene3D" id="2.160.20.120">
    <property type="match status" value="1"/>
</dbReference>
<protein>
    <submittedName>
        <fullName evidence="3">DUF4097 family beta strand repeat-containing protein</fullName>
    </submittedName>
</protein>
<feature type="domain" description="DUF4097" evidence="2">
    <location>
        <begin position="47"/>
        <end position="229"/>
    </location>
</feature>
<evidence type="ECO:0000313" key="4">
    <source>
        <dbReference type="Proteomes" id="UP001612741"/>
    </source>
</evidence>
<proteinExistence type="predicted"/>
<feature type="signal peptide" evidence="1">
    <location>
        <begin position="1"/>
        <end position="19"/>
    </location>
</feature>
<dbReference type="InterPro" id="IPR025164">
    <property type="entry name" value="Toastrack_DUF4097"/>
</dbReference>
<keyword evidence="4" id="KW-1185">Reference proteome</keyword>
<keyword evidence="1" id="KW-0732">Signal</keyword>
<dbReference type="Pfam" id="PF13349">
    <property type="entry name" value="DUF4097"/>
    <property type="match status" value="1"/>
</dbReference>
<evidence type="ECO:0000313" key="3">
    <source>
        <dbReference type="EMBL" id="MFI6504233.1"/>
    </source>
</evidence>
<name>A0ABW7Z7S5_9ACTN</name>
<comment type="caution">
    <text evidence="3">The sequence shown here is derived from an EMBL/GenBank/DDBJ whole genome shotgun (WGS) entry which is preliminary data.</text>
</comment>
<dbReference type="PROSITE" id="PS51257">
    <property type="entry name" value="PROKAR_LIPOPROTEIN"/>
    <property type="match status" value="1"/>
</dbReference>
<organism evidence="3 4">
    <name type="scientific">Nonomuraea typhae</name>
    <dbReference type="NCBI Taxonomy" id="2603600"/>
    <lineage>
        <taxon>Bacteria</taxon>
        <taxon>Bacillati</taxon>
        <taxon>Actinomycetota</taxon>
        <taxon>Actinomycetes</taxon>
        <taxon>Streptosporangiales</taxon>
        <taxon>Streptosporangiaceae</taxon>
        <taxon>Nonomuraea</taxon>
    </lineage>
</organism>